<sequence length="35" mass="4108">MHTFYTCNYSKFGADVAQFSVKLGIAVVWMWQSYQ</sequence>
<accession>A0A0E9RGM7</accession>
<protein>
    <submittedName>
        <fullName evidence="1">Uncharacterized protein</fullName>
    </submittedName>
</protein>
<proteinExistence type="predicted"/>
<name>A0A0E9RGM7_ANGAN</name>
<reference evidence="1" key="2">
    <citation type="journal article" date="2015" name="Fish Shellfish Immunol.">
        <title>Early steps in the European eel (Anguilla anguilla)-Vibrio vulnificus interaction in the gills: Role of the RtxA13 toxin.</title>
        <authorList>
            <person name="Callol A."/>
            <person name="Pajuelo D."/>
            <person name="Ebbesson L."/>
            <person name="Teles M."/>
            <person name="MacKenzie S."/>
            <person name="Amaro C."/>
        </authorList>
    </citation>
    <scope>NUCLEOTIDE SEQUENCE</scope>
</reference>
<reference evidence="1" key="1">
    <citation type="submission" date="2014-11" db="EMBL/GenBank/DDBJ databases">
        <authorList>
            <person name="Amaro Gonzalez C."/>
        </authorList>
    </citation>
    <scope>NUCLEOTIDE SEQUENCE</scope>
</reference>
<organism evidence="1">
    <name type="scientific">Anguilla anguilla</name>
    <name type="common">European freshwater eel</name>
    <name type="synonym">Muraena anguilla</name>
    <dbReference type="NCBI Taxonomy" id="7936"/>
    <lineage>
        <taxon>Eukaryota</taxon>
        <taxon>Metazoa</taxon>
        <taxon>Chordata</taxon>
        <taxon>Craniata</taxon>
        <taxon>Vertebrata</taxon>
        <taxon>Euteleostomi</taxon>
        <taxon>Actinopterygii</taxon>
        <taxon>Neopterygii</taxon>
        <taxon>Teleostei</taxon>
        <taxon>Anguilliformes</taxon>
        <taxon>Anguillidae</taxon>
        <taxon>Anguilla</taxon>
    </lineage>
</organism>
<dbReference type="AlphaFoldDB" id="A0A0E9RGM7"/>
<evidence type="ECO:0000313" key="1">
    <source>
        <dbReference type="EMBL" id="JAH28229.1"/>
    </source>
</evidence>
<dbReference type="EMBL" id="GBXM01080348">
    <property type="protein sequence ID" value="JAH28229.1"/>
    <property type="molecule type" value="Transcribed_RNA"/>
</dbReference>